<feature type="transmembrane region" description="Helical" evidence="8">
    <location>
        <begin position="81"/>
        <end position="100"/>
    </location>
</feature>
<evidence type="ECO:0000256" key="3">
    <source>
        <dbReference type="ARBA" id="ARBA00022989"/>
    </source>
</evidence>
<keyword evidence="7" id="KW-0807">Transducer</keyword>
<evidence type="ECO:0000256" key="5">
    <source>
        <dbReference type="ARBA" id="ARBA00023136"/>
    </source>
</evidence>
<gene>
    <name evidence="10" type="ORF">HOLleu_07032</name>
</gene>
<dbReference type="SUPFAM" id="SSF81321">
    <property type="entry name" value="Family A G protein-coupled receptor-like"/>
    <property type="match status" value="1"/>
</dbReference>
<evidence type="ECO:0000313" key="11">
    <source>
        <dbReference type="Proteomes" id="UP001152320"/>
    </source>
</evidence>
<reference evidence="10" key="1">
    <citation type="submission" date="2021-10" db="EMBL/GenBank/DDBJ databases">
        <title>Tropical sea cucumber genome reveals ecological adaptation and Cuvierian tubules defense mechanism.</title>
        <authorList>
            <person name="Chen T."/>
        </authorList>
    </citation>
    <scope>NUCLEOTIDE SEQUENCE</scope>
    <source>
        <strain evidence="10">Nanhai2018</strain>
        <tissue evidence="10">Muscle</tissue>
    </source>
</reference>
<feature type="transmembrane region" description="Helical" evidence="8">
    <location>
        <begin position="282"/>
        <end position="307"/>
    </location>
</feature>
<dbReference type="PRINTS" id="PR00237">
    <property type="entry name" value="GPCRRHODOPSN"/>
</dbReference>
<organism evidence="10 11">
    <name type="scientific">Holothuria leucospilota</name>
    <name type="common">Black long sea cucumber</name>
    <name type="synonym">Mertensiothuria leucospilota</name>
    <dbReference type="NCBI Taxonomy" id="206669"/>
    <lineage>
        <taxon>Eukaryota</taxon>
        <taxon>Metazoa</taxon>
        <taxon>Echinodermata</taxon>
        <taxon>Eleutherozoa</taxon>
        <taxon>Echinozoa</taxon>
        <taxon>Holothuroidea</taxon>
        <taxon>Aspidochirotacea</taxon>
        <taxon>Aspidochirotida</taxon>
        <taxon>Holothuriidae</taxon>
        <taxon>Holothuria</taxon>
    </lineage>
</organism>
<dbReference type="PROSITE" id="PS50262">
    <property type="entry name" value="G_PROTEIN_RECEP_F1_2"/>
    <property type="match status" value="1"/>
</dbReference>
<feature type="transmembrane region" description="Helical" evidence="8">
    <location>
        <begin position="47"/>
        <end position="69"/>
    </location>
</feature>
<dbReference type="GO" id="GO:0004930">
    <property type="term" value="F:G protein-coupled receptor activity"/>
    <property type="evidence" value="ECO:0007669"/>
    <property type="project" value="UniProtKB-KW"/>
</dbReference>
<dbReference type="EMBL" id="JAIZAY010000003">
    <property type="protein sequence ID" value="KAJ8044312.1"/>
    <property type="molecule type" value="Genomic_DNA"/>
</dbReference>
<keyword evidence="6 10" id="KW-0675">Receptor</keyword>
<accession>A0A9Q1CFC2</accession>
<evidence type="ECO:0000256" key="4">
    <source>
        <dbReference type="ARBA" id="ARBA00023040"/>
    </source>
</evidence>
<dbReference type="InterPro" id="IPR000276">
    <property type="entry name" value="GPCR_Rhodpsn"/>
</dbReference>
<evidence type="ECO:0000313" key="10">
    <source>
        <dbReference type="EMBL" id="KAJ8044312.1"/>
    </source>
</evidence>
<evidence type="ECO:0000256" key="8">
    <source>
        <dbReference type="SAM" id="Phobius"/>
    </source>
</evidence>
<feature type="domain" description="G-protein coupled receptors family 1 profile" evidence="9">
    <location>
        <begin position="63"/>
        <end position="343"/>
    </location>
</feature>
<proteinExistence type="predicted"/>
<feature type="transmembrane region" description="Helical" evidence="8">
    <location>
        <begin position="232"/>
        <end position="252"/>
    </location>
</feature>
<feature type="transmembrane region" description="Helical" evidence="8">
    <location>
        <begin position="120"/>
        <end position="147"/>
    </location>
</feature>
<name>A0A9Q1CFC2_HOLLE</name>
<dbReference type="OrthoDB" id="10011262at2759"/>
<dbReference type="GO" id="GO:0005886">
    <property type="term" value="C:plasma membrane"/>
    <property type="evidence" value="ECO:0007669"/>
    <property type="project" value="TreeGrafter"/>
</dbReference>
<evidence type="ECO:0000259" key="9">
    <source>
        <dbReference type="PROSITE" id="PS50262"/>
    </source>
</evidence>
<sequence length="393" mass="45128">MKPVTPLLESNFNPHLTICRENHFVQDFSNYTEDEFEWFFYSKMDHIIIGIVMPIILSFGLLGNALFIFTTFRVKSMRTITNFYLINLATADACYLTFGIGEKLACLYTSTVHSDVSAFGITWCMVVFPLSRMCAFASLFLVTLVTLDKYHAICRPLKHRIRTSPSRSHTKYVILGAWTTAFCVAATTIPASSRFITSCVVYPDKETYAEHPIVVNYCFPARLWVTSVVNGIQTLPFFFALFPNFFMYFQIIRRLSDRVVGRNIPQFVRNGTKMRNAVAKMLVLNGLVFFLCNMPFYAVSLMYMLLYFASSSVRERWQEGLQSVQPYIQLLLYVNSAVNPYIYDVVNKTYRKSLYQAFQCGSHSQAVKKYEARRTTSSGVHVTTEIRSAETHI</sequence>
<keyword evidence="3 8" id="KW-1133">Transmembrane helix</keyword>
<keyword evidence="5 8" id="KW-0472">Membrane</keyword>
<dbReference type="InterPro" id="IPR017452">
    <property type="entry name" value="GPCR_Rhodpsn_7TM"/>
</dbReference>
<comment type="caution">
    <text evidence="10">The sequence shown here is derived from an EMBL/GenBank/DDBJ whole genome shotgun (WGS) entry which is preliminary data.</text>
</comment>
<evidence type="ECO:0000256" key="7">
    <source>
        <dbReference type="ARBA" id="ARBA00023224"/>
    </source>
</evidence>
<feature type="transmembrane region" description="Helical" evidence="8">
    <location>
        <begin position="168"/>
        <end position="189"/>
    </location>
</feature>
<dbReference type="Pfam" id="PF00001">
    <property type="entry name" value="7tm_1"/>
    <property type="match status" value="1"/>
</dbReference>
<protein>
    <submittedName>
        <fullName evidence="10">Somatostatin receptor type 4</fullName>
    </submittedName>
</protein>
<dbReference type="AlphaFoldDB" id="A0A9Q1CFC2"/>
<evidence type="ECO:0000256" key="2">
    <source>
        <dbReference type="ARBA" id="ARBA00022692"/>
    </source>
</evidence>
<dbReference type="PANTHER" id="PTHR24243:SF208">
    <property type="entry name" value="PYROKININ-1 RECEPTOR"/>
    <property type="match status" value="1"/>
</dbReference>
<dbReference type="Gene3D" id="1.20.1070.10">
    <property type="entry name" value="Rhodopsin 7-helix transmembrane proteins"/>
    <property type="match status" value="1"/>
</dbReference>
<evidence type="ECO:0000256" key="1">
    <source>
        <dbReference type="ARBA" id="ARBA00004141"/>
    </source>
</evidence>
<dbReference type="PANTHER" id="PTHR24243">
    <property type="entry name" value="G-PROTEIN COUPLED RECEPTOR"/>
    <property type="match status" value="1"/>
</dbReference>
<keyword evidence="4" id="KW-0297">G-protein coupled receptor</keyword>
<comment type="subcellular location">
    <subcellularLocation>
        <location evidence="1">Membrane</location>
        <topology evidence="1">Multi-pass membrane protein</topology>
    </subcellularLocation>
</comment>
<evidence type="ECO:0000256" key="6">
    <source>
        <dbReference type="ARBA" id="ARBA00023170"/>
    </source>
</evidence>
<keyword evidence="11" id="KW-1185">Reference proteome</keyword>
<dbReference type="Proteomes" id="UP001152320">
    <property type="component" value="Chromosome 3"/>
</dbReference>
<dbReference type="CDD" id="cd00637">
    <property type="entry name" value="7tm_classA_rhodopsin-like"/>
    <property type="match status" value="1"/>
</dbReference>
<keyword evidence="2 8" id="KW-0812">Transmembrane</keyword>